<evidence type="ECO:0000313" key="3">
    <source>
        <dbReference type="Proteomes" id="UP000034794"/>
    </source>
</evidence>
<organism evidence="2 3">
    <name type="scientific">Candidatus Collierbacteria bacterium GW2011_GWA2_46_26</name>
    <dbReference type="NCBI Taxonomy" id="1618381"/>
    <lineage>
        <taxon>Bacteria</taxon>
        <taxon>Candidatus Collieribacteriota</taxon>
    </lineage>
</organism>
<keyword evidence="1" id="KW-0472">Membrane</keyword>
<gene>
    <name evidence="2" type="ORF">UX47_C0003G0014</name>
</gene>
<evidence type="ECO:0000313" key="2">
    <source>
        <dbReference type="EMBL" id="KKU33491.1"/>
    </source>
</evidence>
<keyword evidence="1" id="KW-1133">Transmembrane helix</keyword>
<comment type="caution">
    <text evidence="2">The sequence shown here is derived from an EMBL/GenBank/DDBJ whole genome shotgun (WGS) entry which is preliminary data.</text>
</comment>
<dbReference type="EMBL" id="LCMI01000003">
    <property type="protein sequence ID" value="KKU33491.1"/>
    <property type="molecule type" value="Genomic_DNA"/>
</dbReference>
<sequence length="484" mass="53232">MPAKPSLGLYFNDNFIELSQVSADGQRLERFNQLVLPPGLVVNSEIKNRGGFIQILQLLFGTAKPKPISLNSDVVIGVNDNRVFLSEFSVPNVPGKNLSDAIDYQIRSLLPVLPSGVETDSVILGKTAEGLIEVLLAAIPRTIIENCVSICTSMGLRVLAVEPAVFANIRIIEPSQLLGKNLLLVYLGDSFGVFSYVTGGNPRFSDFLPQSEIDKNGDISKTITSYVNFANSKHTNRPVTELLVSGSRQDINTVALDLKTQNIIATKAVSRLESTKVINHSLLHTSHGLSLKTFDLQPSLNLLPVDFRLAIVKNRLMHYWRVSMDILIAFSLVGVLALYYVDALAVTDKKELSILSDRYQQRLQLPQSQTLIVQADHLNQVTGQLMTLRESTGGEENILKELSAVTPEGIVLTSLVISRNPGIKRLYERGNSWVITGSANSRPLVLSFYNDLLSNTTFSDGKLYFGSLEKEAGITFRIANMSTK</sequence>
<dbReference type="Gene3D" id="3.30.420.40">
    <property type="match status" value="2"/>
</dbReference>
<dbReference type="Gene3D" id="3.30.1490.300">
    <property type="match status" value="1"/>
</dbReference>
<dbReference type="Proteomes" id="UP000034794">
    <property type="component" value="Unassembled WGS sequence"/>
</dbReference>
<dbReference type="InterPro" id="IPR043129">
    <property type="entry name" value="ATPase_NBD"/>
</dbReference>
<name>A0A0G1PL74_9BACT</name>
<accession>A0A0G1PL74</accession>
<dbReference type="SUPFAM" id="SSF53067">
    <property type="entry name" value="Actin-like ATPase domain"/>
    <property type="match status" value="1"/>
</dbReference>
<proteinExistence type="predicted"/>
<protein>
    <submittedName>
        <fullName evidence="2">Type IV pilus assembly protein PilM</fullName>
    </submittedName>
</protein>
<reference evidence="2 3" key="1">
    <citation type="journal article" date="2015" name="Nature">
        <title>rRNA introns, odd ribosomes, and small enigmatic genomes across a large radiation of phyla.</title>
        <authorList>
            <person name="Brown C.T."/>
            <person name="Hug L.A."/>
            <person name="Thomas B.C."/>
            <person name="Sharon I."/>
            <person name="Castelle C.J."/>
            <person name="Singh A."/>
            <person name="Wilkins M.J."/>
            <person name="Williams K.H."/>
            <person name="Banfield J.F."/>
        </authorList>
    </citation>
    <scope>NUCLEOTIDE SEQUENCE [LARGE SCALE GENOMIC DNA]</scope>
</reference>
<evidence type="ECO:0000256" key="1">
    <source>
        <dbReference type="SAM" id="Phobius"/>
    </source>
</evidence>
<dbReference type="AlphaFoldDB" id="A0A0G1PL74"/>
<keyword evidence="1" id="KW-0812">Transmembrane</keyword>
<feature type="transmembrane region" description="Helical" evidence="1">
    <location>
        <begin position="322"/>
        <end position="341"/>
    </location>
</feature>